<dbReference type="OrthoDB" id="9807134at2"/>
<dbReference type="PATRIC" id="fig|1367847.3.peg.2717"/>
<dbReference type="Gene3D" id="3.40.190.10">
    <property type="entry name" value="Periplasmic binding protein-like II"/>
    <property type="match status" value="2"/>
</dbReference>
<name>S5YX26_PARAH</name>
<accession>S5YX26</accession>
<evidence type="ECO:0000256" key="1">
    <source>
        <dbReference type="ARBA" id="ARBA00022729"/>
    </source>
</evidence>
<dbReference type="AlphaFoldDB" id="S5YX26"/>
<dbReference type="HOGENOM" id="CLU_019602_18_0_5"/>
<proteinExistence type="predicted"/>
<evidence type="ECO:0000259" key="3">
    <source>
        <dbReference type="SMART" id="SM00062"/>
    </source>
</evidence>
<gene>
    <name evidence="4" type="ORF">JCM7686_2715</name>
</gene>
<feature type="signal peptide" evidence="2">
    <location>
        <begin position="1"/>
        <end position="24"/>
    </location>
</feature>
<dbReference type="SUPFAM" id="SSF53850">
    <property type="entry name" value="Periplasmic binding protein-like II"/>
    <property type="match status" value="1"/>
</dbReference>
<dbReference type="Pfam" id="PF00497">
    <property type="entry name" value="SBP_bac_3"/>
    <property type="match status" value="1"/>
</dbReference>
<dbReference type="SMART" id="SM00062">
    <property type="entry name" value="PBPb"/>
    <property type="match status" value="1"/>
</dbReference>
<feature type="chain" id="PRO_5004544801" evidence="2">
    <location>
        <begin position="25"/>
        <end position="259"/>
    </location>
</feature>
<evidence type="ECO:0000256" key="2">
    <source>
        <dbReference type="SAM" id="SignalP"/>
    </source>
</evidence>
<dbReference type="EMBL" id="CP006650">
    <property type="protein sequence ID" value="AGT09771.1"/>
    <property type="molecule type" value="Genomic_DNA"/>
</dbReference>
<feature type="domain" description="Solute-binding protein family 3/N-terminal" evidence="3">
    <location>
        <begin position="26"/>
        <end position="256"/>
    </location>
</feature>
<reference evidence="4 5" key="1">
    <citation type="journal article" date="2014" name="BMC Genomics">
        <title>Architecture and functions of a multipartite genome of the methylotrophic bacterium Paracoccus aminophilus JCM 7686, containing primary and secondary chromids.</title>
        <authorList>
            <person name="Dziewit L."/>
            <person name="Czarnecki J."/>
            <person name="Wibberg D."/>
            <person name="Radlinska M."/>
            <person name="Mrozek P."/>
            <person name="Szymczak M."/>
            <person name="Schluter A."/>
            <person name="Puhler A."/>
            <person name="Bartosik D."/>
        </authorList>
    </citation>
    <scope>NUCLEOTIDE SEQUENCE [LARGE SCALE GENOMIC DNA]</scope>
    <source>
        <strain evidence="4">JCM 7686</strain>
    </source>
</reference>
<keyword evidence="1 2" id="KW-0732">Signal</keyword>
<protein>
    <submittedName>
        <fullName evidence="4">Polar amino acid transport system, substrate-binding protein</fullName>
    </submittedName>
</protein>
<dbReference type="RefSeq" id="WP_020951409.1">
    <property type="nucleotide sequence ID" value="NC_022041.1"/>
</dbReference>
<dbReference type="PANTHER" id="PTHR35936">
    <property type="entry name" value="MEMBRANE-BOUND LYTIC MUREIN TRANSGLYCOSYLASE F"/>
    <property type="match status" value="1"/>
</dbReference>
<dbReference type="eggNOG" id="COG0834">
    <property type="taxonomic scope" value="Bacteria"/>
</dbReference>
<evidence type="ECO:0000313" key="5">
    <source>
        <dbReference type="Proteomes" id="UP000015480"/>
    </source>
</evidence>
<dbReference type="InterPro" id="IPR001638">
    <property type="entry name" value="Solute-binding_3/MltF_N"/>
</dbReference>
<keyword evidence="5" id="KW-1185">Reference proteome</keyword>
<organism evidence="4 5">
    <name type="scientific">Paracoccus aminophilus JCM 7686</name>
    <dbReference type="NCBI Taxonomy" id="1367847"/>
    <lineage>
        <taxon>Bacteria</taxon>
        <taxon>Pseudomonadati</taxon>
        <taxon>Pseudomonadota</taxon>
        <taxon>Alphaproteobacteria</taxon>
        <taxon>Rhodobacterales</taxon>
        <taxon>Paracoccaceae</taxon>
        <taxon>Paracoccus</taxon>
    </lineage>
</organism>
<dbReference type="PANTHER" id="PTHR35936:SF17">
    <property type="entry name" value="ARGININE-BINDING EXTRACELLULAR PROTEIN ARTP"/>
    <property type="match status" value="1"/>
</dbReference>
<dbReference type="STRING" id="1367847.JCM7686_2715"/>
<dbReference type="Proteomes" id="UP000015480">
    <property type="component" value="Chromosome"/>
</dbReference>
<dbReference type="KEGG" id="pami:JCM7686_2715"/>
<sequence>MKKLLATLSVAALAGLASLAPAAAAPLKVGVAAEPYPPFTSPDASGKWSGWEIDFAETVCKKAELECVITPVAWDGIIPALNTGKIDMIISSMSITPDRSKVIDFSDPYYRSNAVIIGPKEQTFGATPEELKGKVLGVQVGTMHMAYAQKHFAPAGVTLREYQTQDEANNDLVAGRIDATQADAIAMQDFLKSPTGEACCDVKGTVPNDPEVMNTAAGIGLRKSDTALKEKLNAAIKGIREDGSYAAFNKKYFDIDIFE</sequence>
<evidence type="ECO:0000313" key="4">
    <source>
        <dbReference type="EMBL" id="AGT09771.1"/>
    </source>
</evidence>